<keyword evidence="1" id="KW-0472">Membrane</keyword>
<name>A0A9W9IVB7_9EURO</name>
<dbReference type="Proteomes" id="UP001146351">
    <property type="component" value="Unassembled WGS sequence"/>
</dbReference>
<reference evidence="2" key="2">
    <citation type="journal article" date="2023" name="IMA Fungus">
        <title>Comparative genomic study of the Penicillium genus elucidates a diverse pangenome and 15 lateral gene transfer events.</title>
        <authorList>
            <person name="Petersen C."/>
            <person name="Sorensen T."/>
            <person name="Nielsen M.R."/>
            <person name="Sondergaard T.E."/>
            <person name="Sorensen J.L."/>
            <person name="Fitzpatrick D.A."/>
            <person name="Frisvad J.C."/>
            <person name="Nielsen K.L."/>
        </authorList>
    </citation>
    <scope>NUCLEOTIDE SEQUENCE</scope>
    <source>
        <strain evidence="2">IBT 21917</strain>
    </source>
</reference>
<keyword evidence="1" id="KW-1133">Transmembrane helix</keyword>
<evidence type="ECO:0000313" key="2">
    <source>
        <dbReference type="EMBL" id="KAJ5182521.1"/>
    </source>
</evidence>
<dbReference type="OrthoDB" id="5215637at2759"/>
<feature type="transmembrane region" description="Helical" evidence="1">
    <location>
        <begin position="162"/>
        <end position="185"/>
    </location>
</feature>
<dbReference type="EMBL" id="JAPQKO010000001">
    <property type="protein sequence ID" value="KAJ5182521.1"/>
    <property type="molecule type" value="Genomic_DNA"/>
</dbReference>
<evidence type="ECO:0000313" key="3">
    <source>
        <dbReference type="Proteomes" id="UP001146351"/>
    </source>
</evidence>
<keyword evidence="3" id="KW-1185">Reference proteome</keyword>
<keyword evidence="1" id="KW-0812">Transmembrane</keyword>
<comment type="caution">
    <text evidence="2">The sequence shown here is derived from an EMBL/GenBank/DDBJ whole genome shotgun (WGS) entry which is preliminary data.</text>
</comment>
<gene>
    <name evidence="2" type="ORF">N7492_000137</name>
</gene>
<proteinExistence type="predicted"/>
<reference evidence="2" key="1">
    <citation type="submission" date="2022-11" db="EMBL/GenBank/DDBJ databases">
        <authorList>
            <person name="Petersen C."/>
        </authorList>
    </citation>
    <scope>NUCLEOTIDE SEQUENCE</scope>
    <source>
        <strain evidence="2">IBT 21917</strain>
    </source>
</reference>
<organism evidence="2 3">
    <name type="scientific">Penicillium capsulatum</name>
    <dbReference type="NCBI Taxonomy" id="69766"/>
    <lineage>
        <taxon>Eukaryota</taxon>
        <taxon>Fungi</taxon>
        <taxon>Dikarya</taxon>
        <taxon>Ascomycota</taxon>
        <taxon>Pezizomycotina</taxon>
        <taxon>Eurotiomycetes</taxon>
        <taxon>Eurotiomycetidae</taxon>
        <taxon>Eurotiales</taxon>
        <taxon>Aspergillaceae</taxon>
        <taxon>Penicillium</taxon>
    </lineage>
</organism>
<accession>A0A9W9IVB7</accession>
<sequence>MAFLSPFIPLVLAREIRKCYTTTSTEAPDDVPCTLDSTTWCCNKNDLCLSNGLCFMQRDAGLTVARGSCTDRSWTACGEFKFCVDGTTTFPITNSPYNGSNTVHCCGASTYNTTDHSTTCQHGLVSIPRGIAIPGVAALAVDFKNVSASTESAASNKMSREVVVGVGVGVPLGVMAVFSIAWALWECRGRRKVLARVNAVPVNAGSKSKDASGPAQLPGAYGAAQLPGDTLAEYLRPEIQEMQPQSPREVGGFTAVCELDSRQSNRIH</sequence>
<evidence type="ECO:0000256" key="1">
    <source>
        <dbReference type="SAM" id="Phobius"/>
    </source>
</evidence>
<protein>
    <submittedName>
        <fullName evidence="2">Uncharacterized protein</fullName>
    </submittedName>
</protein>
<dbReference type="AlphaFoldDB" id="A0A9W9IVB7"/>